<evidence type="ECO:0000313" key="2">
    <source>
        <dbReference type="Proteomes" id="UP001152320"/>
    </source>
</evidence>
<dbReference type="PANTHER" id="PTHR48312">
    <property type="match status" value="1"/>
</dbReference>
<evidence type="ECO:0000313" key="1">
    <source>
        <dbReference type="EMBL" id="KAJ8039930.1"/>
    </source>
</evidence>
<dbReference type="SUPFAM" id="SSF52540">
    <property type="entry name" value="P-loop containing nucleoside triphosphate hydrolases"/>
    <property type="match status" value="1"/>
</dbReference>
<sequence length="320" mass="37913">MDDQKITNRPLRVFLWIIPRTNSTALTKCMSFVDETEVWMEPYLACHINDTVYNPEWGKGIPAIERPRTQVTEITSGEEYKAIKQLEMEEAKKYKNVTPQEKFRYPWLKEQLELDPMDKKLVFIKDESFTITNHLEYLPYVPTRHTFLIRHPQEVYPSVKNVCVKNAEVLNVTWDEFHLGNDVPHIPIKDFFQIHCNFWKYVKENLDPDPIIIDGFDLTTRPDEILPKYFEKLGIPYRDSYLQWKSDPELVYSSWRGSSEFVISISKTIATNRAVESTRFEPPKNPRGTPNPAWKITNEVKEFIDEAMPYYDEMYENRLT</sequence>
<protein>
    <recommendedName>
        <fullName evidence="3">Sulfotransferase family protein</fullName>
    </recommendedName>
</protein>
<proteinExistence type="predicted"/>
<reference evidence="1" key="1">
    <citation type="submission" date="2021-10" db="EMBL/GenBank/DDBJ databases">
        <title>Tropical sea cucumber genome reveals ecological adaptation and Cuvierian tubules defense mechanism.</title>
        <authorList>
            <person name="Chen T."/>
        </authorList>
    </citation>
    <scope>NUCLEOTIDE SEQUENCE</scope>
    <source>
        <strain evidence="1">Nanhai2018</strain>
        <tissue evidence="1">Muscle</tissue>
    </source>
</reference>
<gene>
    <name evidence="1" type="ORF">HOLleu_14090</name>
</gene>
<accession>A0A9Q1HBH8</accession>
<dbReference type="PANTHER" id="PTHR48312:SF1">
    <property type="entry name" value="SULFOTRANSFERASE"/>
    <property type="match status" value="1"/>
</dbReference>
<evidence type="ECO:0008006" key="3">
    <source>
        <dbReference type="Google" id="ProtNLM"/>
    </source>
</evidence>
<keyword evidence="2" id="KW-1185">Reference proteome</keyword>
<name>A0A9Q1HBH8_HOLLE</name>
<dbReference type="EMBL" id="JAIZAY010000006">
    <property type="protein sequence ID" value="KAJ8039930.1"/>
    <property type="molecule type" value="Genomic_DNA"/>
</dbReference>
<dbReference type="InterPro" id="IPR027417">
    <property type="entry name" value="P-loop_NTPase"/>
</dbReference>
<organism evidence="1 2">
    <name type="scientific">Holothuria leucospilota</name>
    <name type="common">Black long sea cucumber</name>
    <name type="synonym">Mertensiothuria leucospilota</name>
    <dbReference type="NCBI Taxonomy" id="206669"/>
    <lineage>
        <taxon>Eukaryota</taxon>
        <taxon>Metazoa</taxon>
        <taxon>Echinodermata</taxon>
        <taxon>Eleutherozoa</taxon>
        <taxon>Echinozoa</taxon>
        <taxon>Holothuroidea</taxon>
        <taxon>Aspidochirotacea</taxon>
        <taxon>Aspidochirotida</taxon>
        <taxon>Holothuriidae</taxon>
        <taxon>Holothuria</taxon>
    </lineage>
</organism>
<dbReference type="Proteomes" id="UP001152320">
    <property type="component" value="Chromosome 6"/>
</dbReference>
<comment type="caution">
    <text evidence="1">The sequence shown here is derived from an EMBL/GenBank/DDBJ whole genome shotgun (WGS) entry which is preliminary data.</text>
</comment>
<dbReference type="Gene3D" id="3.40.50.300">
    <property type="entry name" value="P-loop containing nucleotide triphosphate hydrolases"/>
    <property type="match status" value="1"/>
</dbReference>
<dbReference type="OrthoDB" id="3650366at2759"/>
<dbReference type="AlphaFoldDB" id="A0A9Q1HBH8"/>